<keyword evidence="3" id="KW-1185">Reference proteome</keyword>
<dbReference type="AlphaFoldDB" id="A0A8J4XPT8"/>
<name>A0A8J4XPT8_CHIOP</name>
<feature type="region of interest" description="Disordered" evidence="1">
    <location>
        <begin position="41"/>
        <end position="74"/>
    </location>
</feature>
<evidence type="ECO:0000313" key="2">
    <source>
        <dbReference type="EMBL" id="KAG0711607.1"/>
    </source>
</evidence>
<sequence length="150" mass="17447">MDACRLHSSVQYRPLDPPANRNDEWDGASLDVFSRPSVHPDLVRTGLNQGEVQRALKGQKEDEEEADAAPRKRARRSEQLKFNFFEHCIFCGEDCQVKKNPKHPSRWKPAYLCRQVNRPEQKMSLKTEILAKCDERNDDWAAQVRIRVSQ</sequence>
<comment type="caution">
    <text evidence="2">The sequence shown here is derived from an EMBL/GenBank/DDBJ whole genome shotgun (WGS) entry which is preliminary data.</text>
</comment>
<organism evidence="2 3">
    <name type="scientific">Chionoecetes opilio</name>
    <name type="common">Atlantic snow crab</name>
    <name type="synonym">Cancer opilio</name>
    <dbReference type="NCBI Taxonomy" id="41210"/>
    <lineage>
        <taxon>Eukaryota</taxon>
        <taxon>Metazoa</taxon>
        <taxon>Ecdysozoa</taxon>
        <taxon>Arthropoda</taxon>
        <taxon>Crustacea</taxon>
        <taxon>Multicrustacea</taxon>
        <taxon>Malacostraca</taxon>
        <taxon>Eumalacostraca</taxon>
        <taxon>Eucarida</taxon>
        <taxon>Decapoda</taxon>
        <taxon>Pleocyemata</taxon>
        <taxon>Brachyura</taxon>
        <taxon>Eubrachyura</taxon>
        <taxon>Majoidea</taxon>
        <taxon>Majidae</taxon>
        <taxon>Chionoecetes</taxon>
    </lineage>
</organism>
<dbReference type="Proteomes" id="UP000770661">
    <property type="component" value="Unassembled WGS sequence"/>
</dbReference>
<feature type="region of interest" description="Disordered" evidence="1">
    <location>
        <begin position="1"/>
        <end position="23"/>
    </location>
</feature>
<dbReference type="EMBL" id="JACEEZ010023181">
    <property type="protein sequence ID" value="KAG0711607.1"/>
    <property type="molecule type" value="Genomic_DNA"/>
</dbReference>
<evidence type="ECO:0000313" key="3">
    <source>
        <dbReference type="Proteomes" id="UP000770661"/>
    </source>
</evidence>
<accession>A0A8J4XPT8</accession>
<evidence type="ECO:0000256" key="1">
    <source>
        <dbReference type="SAM" id="MobiDB-lite"/>
    </source>
</evidence>
<protein>
    <submittedName>
        <fullName evidence="2">Uncharacterized protein</fullName>
    </submittedName>
</protein>
<proteinExistence type="predicted"/>
<reference evidence="2" key="1">
    <citation type="submission" date="2020-07" db="EMBL/GenBank/DDBJ databases">
        <title>The High-quality genome of the commercially important snow crab, Chionoecetes opilio.</title>
        <authorList>
            <person name="Jeong J.-H."/>
            <person name="Ryu S."/>
        </authorList>
    </citation>
    <scope>NUCLEOTIDE SEQUENCE</scope>
    <source>
        <strain evidence="2">MADBK_172401_WGS</strain>
        <tissue evidence="2">Digestive gland</tissue>
    </source>
</reference>
<gene>
    <name evidence="2" type="ORF">GWK47_020252</name>
</gene>